<protein>
    <submittedName>
        <fullName evidence="3">Liprin-alpha-1</fullName>
    </submittedName>
</protein>
<dbReference type="InParanoid" id="A0A2I4ALJ0"/>
<organism evidence="2 3">
    <name type="scientific">Austrofundulus limnaeus</name>
    <name type="common">Annual killifish</name>
    <dbReference type="NCBI Taxonomy" id="52670"/>
    <lineage>
        <taxon>Eukaryota</taxon>
        <taxon>Metazoa</taxon>
        <taxon>Chordata</taxon>
        <taxon>Craniata</taxon>
        <taxon>Vertebrata</taxon>
        <taxon>Euteleostomi</taxon>
        <taxon>Actinopterygii</taxon>
        <taxon>Neopterygii</taxon>
        <taxon>Teleostei</taxon>
        <taxon>Neoteleostei</taxon>
        <taxon>Acanthomorphata</taxon>
        <taxon>Ovalentaria</taxon>
        <taxon>Atherinomorphae</taxon>
        <taxon>Cyprinodontiformes</taxon>
        <taxon>Rivulidae</taxon>
        <taxon>Austrofundulus</taxon>
    </lineage>
</organism>
<feature type="compositionally biased region" description="Polar residues" evidence="1">
    <location>
        <begin position="87"/>
        <end position="102"/>
    </location>
</feature>
<evidence type="ECO:0000313" key="2">
    <source>
        <dbReference type="Proteomes" id="UP000192220"/>
    </source>
</evidence>
<feature type="region of interest" description="Disordered" evidence="1">
    <location>
        <begin position="45"/>
        <end position="102"/>
    </location>
</feature>
<sequence length="102" mass="11496">MFCLQARATLEREYTSLLAIGTDRKMDEDDEKNFRRAPSWRKKFRPKDMRGMSLGASDTLPANFRVTSSSVASPSTQPKRSPMDGGQSVQRLDTATVRTYSC</sequence>
<reference evidence="3" key="1">
    <citation type="submission" date="2025-08" db="UniProtKB">
        <authorList>
            <consortium name="RefSeq"/>
        </authorList>
    </citation>
    <scope>IDENTIFICATION</scope>
</reference>
<dbReference type="KEGG" id="alim:106512239"/>
<feature type="compositionally biased region" description="Polar residues" evidence="1">
    <location>
        <begin position="65"/>
        <end position="79"/>
    </location>
</feature>
<evidence type="ECO:0000313" key="3">
    <source>
        <dbReference type="RefSeq" id="XP_013856360.1"/>
    </source>
</evidence>
<keyword evidence="2" id="KW-1185">Reference proteome</keyword>
<name>A0A2I4ALJ0_AUSLI</name>
<dbReference type="Proteomes" id="UP000192220">
    <property type="component" value="Unplaced"/>
</dbReference>
<dbReference type="GeneID" id="106512239"/>
<dbReference type="RefSeq" id="XP_013856360.1">
    <property type="nucleotide sequence ID" value="XM_014000906.1"/>
</dbReference>
<gene>
    <name evidence="3" type="primary">LOC106512239</name>
</gene>
<dbReference type="OrthoDB" id="2132119at2759"/>
<evidence type="ECO:0000256" key="1">
    <source>
        <dbReference type="SAM" id="MobiDB-lite"/>
    </source>
</evidence>
<dbReference type="STRING" id="52670.A0A2I4ALJ0"/>
<dbReference type="AlphaFoldDB" id="A0A2I4ALJ0"/>
<accession>A0A2I4ALJ0</accession>
<proteinExistence type="predicted"/>